<evidence type="ECO:0000256" key="1">
    <source>
        <dbReference type="ARBA" id="ARBA00005254"/>
    </source>
</evidence>
<accession>A0A3N0GHU4</accession>
<gene>
    <name evidence="3" type="ORF">EFL26_21370</name>
</gene>
<keyword evidence="3" id="KW-0413">Isomerase</keyword>
<dbReference type="InterPro" id="IPR018376">
    <property type="entry name" value="Enoyl-CoA_hyd/isom_CS"/>
</dbReference>
<dbReference type="Proteomes" id="UP000279994">
    <property type="component" value="Unassembled WGS sequence"/>
</dbReference>
<sequence>MTIAPAPAPAIRSSDRGPVRVLTIANEPKRNAFSGDMASRLHRLLMEADADPAVRCIVITGDGTTSFSSGHDLQEVLDNPETAGDARANAAFTTPPLLGTPVIGAVNGNAYAAGFILALNCDLRVAGANARFCAVGARIGLVPVGGQLSRLLGVVTYPVAFKLLATAQPIDAQEALACQFVTTVHEPEDTVDEAIGLGQKIAEASPAVVRAIKAGLRTTMSHGLDAGLGLEPRLAAVIRELPDGNEGVASFLERREPVYPDPPADLQARLDKAVASHLTELGEAANHARR</sequence>
<dbReference type="PANTHER" id="PTHR11941">
    <property type="entry name" value="ENOYL-COA HYDRATASE-RELATED"/>
    <property type="match status" value="1"/>
</dbReference>
<dbReference type="GO" id="GO:0006635">
    <property type="term" value="P:fatty acid beta-oxidation"/>
    <property type="evidence" value="ECO:0007669"/>
    <property type="project" value="TreeGrafter"/>
</dbReference>
<dbReference type="EMBL" id="RJSF01000047">
    <property type="protein sequence ID" value="RNM11712.1"/>
    <property type="molecule type" value="Genomic_DNA"/>
</dbReference>
<dbReference type="Gene3D" id="3.90.226.10">
    <property type="entry name" value="2-enoyl-CoA Hydratase, Chain A, domain 1"/>
    <property type="match status" value="1"/>
</dbReference>
<dbReference type="PROSITE" id="PS00166">
    <property type="entry name" value="ENOYL_COA_HYDRATASE"/>
    <property type="match status" value="1"/>
</dbReference>
<dbReference type="AlphaFoldDB" id="A0A3N0GHU4"/>
<comment type="similarity">
    <text evidence="1 2">Belongs to the enoyl-CoA hydratase/isomerase family.</text>
</comment>
<dbReference type="Pfam" id="PF00378">
    <property type="entry name" value="ECH_1"/>
    <property type="match status" value="1"/>
</dbReference>
<dbReference type="InterPro" id="IPR001753">
    <property type="entry name" value="Enoyl-CoA_hydra/iso"/>
</dbReference>
<comment type="caution">
    <text evidence="3">The sequence shown here is derived from an EMBL/GenBank/DDBJ whole genome shotgun (WGS) entry which is preliminary data.</text>
</comment>
<dbReference type="RefSeq" id="WP_123224943.1">
    <property type="nucleotide sequence ID" value="NZ_RJSF01000047.1"/>
</dbReference>
<evidence type="ECO:0000256" key="2">
    <source>
        <dbReference type="RuleBase" id="RU003707"/>
    </source>
</evidence>
<dbReference type="PANTHER" id="PTHR11941:SF54">
    <property type="entry name" value="ENOYL-COA HYDRATASE, MITOCHONDRIAL"/>
    <property type="match status" value="1"/>
</dbReference>
<dbReference type="CDD" id="cd06558">
    <property type="entry name" value="crotonase-like"/>
    <property type="match status" value="1"/>
</dbReference>
<protein>
    <submittedName>
        <fullName evidence="3">Enoyl-CoA hydratase/isomerase family protein</fullName>
    </submittedName>
</protein>
<organism evidence="3 4">
    <name type="scientific">Nocardioides pocheonensis</name>
    <dbReference type="NCBI Taxonomy" id="661485"/>
    <lineage>
        <taxon>Bacteria</taxon>
        <taxon>Bacillati</taxon>
        <taxon>Actinomycetota</taxon>
        <taxon>Actinomycetes</taxon>
        <taxon>Propionibacteriales</taxon>
        <taxon>Nocardioidaceae</taxon>
        <taxon>Nocardioides</taxon>
    </lineage>
</organism>
<dbReference type="GO" id="GO:0016853">
    <property type="term" value="F:isomerase activity"/>
    <property type="evidence" value="ECO:0007669"/>
    <property type="project" value="UniProtKB-KW"/>
</dbReference>
<evidence type="ECO:0000313" key="4">
    <source>
        <dbReference type="Proteomes" id="UP000279994"/>
    </source>
</evidence>
<dbReference type="SUPFAM" id="SSF52096">
    <property type="entry name" value="ClpP/crotonase"/>
    <property type="match status" value="1"/>
</dbReference>
<dbReference type="OrthoDB" id="4470569at2"/>
<keyword evidence="4" id="KW-1185">Reference proteome</keyword>
<proteinExistence type="inferred from homology"/>
<evidence type="ECO:0000313" key="3">
    <source>
        <dbReference type="EMBL" id="RNM11712.1"/>
    </source>
</evidence>
<reference evidence="3 4" key="1">
    <citation type="submission" date="2018-11" db="EMBL/GenBank/DDBJ databases">
        <authorList>
            <person name="Li F."/>
        </authorList>
    </citation>
    <scope>NUCLEOTIDE SEQUENCE [LARGE SCALE GENOMIC DNA]</scope>
    <source>
        <strain evidence="3 4">Gsoil 818</strain>
    </source>
</reference>
<name>A0A3N0GHU4_9ACTN</name>
<dbReference type="InterPro" id="IPR029045">
    <property type="entry name" value="ClpP/crotonase-like_dom_sf"/>
</dbReference>